<keyword evidence="2" id="KW-0649">Protein kinase inhibitor</keyword>
<reference evidence="3" key="1">
    <citation type="journal article" date="2019" name="Int. J. Syst. Evol. Microbiol.">
        <title>The Global Catalogue of Microorganisms (GCM) 10K type strain sequencing project: providing services to taxonomists for standard genome sequencing and annotation.</title>
        <authorList>
            <consortium name="The Broad Institute Genomics Platform"/>
            <consortium name="The Broad Institute Genome Sequencing Center for Infectious Disease"/>
            <person name="Wu L."/>
            <person name="Ma J."/>
        </authorList>
    </citation>
    <scope>NUCLEOTIDE SEQUENCE [LARGE SCALE GENOMIC DNA]</scope>
    <source>
        <strain evidence="3">JCM 18050</strain>
    </source>
</reference>
<feature type="signal peptide" evidence="1">
    <location>
        <begin position="1"/>
        <end position="18"/>
    </location>
</feature>
<dbReference type="Proteomes" id="UP001500171">
    <property type="component" value="Unassembled WGS sequence"/>
</dbReference>
<name>A0ABP9N1T5_9GAMM</name>
<feature type="chain" id="PRO_5046460958" evidence="1">
    <location>
        <begin position="19"/>
        <end position="178"/>
    </location>
</feature>
<organism evidence="2 3">
    <name type="scientific">Orbus sasakiae</name>
    <dbReference type="NCBI Taxonomy" id="1078475"/>
    <lineage>
        <taxon>Bacteria</taxon>
        <taxon>Pseudomonadati</taxon>
        <taxon>Pseudomonadota</taxon>
        <taxon>Gammaproteobacteria</taxon>
        <taxon>Orbales</taxon>
        <taxon>Orbaceae</taxon>
        <taxon>Orbus</taxon>
    </lineage>
</organism>
<dbReference type="NCBIfam" id="TIGR00481">
    <property type="entry name" value="YbhB/YbcL family Raf kinase inhibitor-like protein"/>
    <property type="match status" value="1"/>
</dbReference>
<dbReference type="GO" id="GO:0004860">
    <property type="term" value="F:protein kinase inhibitor activity"/>
    <property type="evidence" value="ECO:0007669"/>
    <property type="project" value="UniProtKB-KW"/>
</dbReference>
<dbReference type="InterPro" id="IPR005247">
    <property type="entry name" value="YbhB_YbcL/LppC-like"/>
</dbReference>
<dbReference type="InterPro" id="IPR008914">
    <property type="entry name" value="PEBP"/>
</dbReference>
<evidence type="ECO:0000313" key="2">
    <source>
        <dbReference type="EMBL" id="GAA5106715.1"/>
    </source>
</evidence>
<dbReference type="CDD" id="cd00865">
    <property type="entry name" value="PEBP_bact_arch"/>
    <property type="match status" value="1"/>
</dbReference>
<dbReference type="Pfam" id="PF01161">
    <property type="entry name" value="PBP"/>
    <property type="match status" value="1"/>
</dbReference>
<dbReference type="PANTHER" id="PTHR30289:SF1">
    <property type="entry name" value="PEBP (PHOSPHATIDYLETHANOLAMINE-BINDING PROTEIN) FAMILY PROTEIN"/>
    <property type="match status" value="1"/>
</dbReference>
<dbReference type="SUPFAM" id="SSF49777">
    <property type="entry name" value="PEBP-like"/>
    <property type="match status" value="1"/>
</dbReference>
<keyword evidence="3" id="KW-1185">Reference proteome</keyword>
<dbReference type="RefSeq" id="WP_345488834.1">
    <property type="nucleotide sequence ID" value="NZ_BAABHY010000001.1"/>
</dbReference>
<protein>
    <submittedName>
        <fullName evidence="2">YbhB/YbcL family Raf kinase inhibitor-like protein</fullName>
    </submittedName>
</protein>
<dbReference type="InterPro" id="IPR036610">
    <property type="entry name" value="PEBP-like_sf"/>
</dbReference>
<comment type="caution">
    <text evidence="2">The sequence shown here is derived from an EMBL/GenBank/DDBJ whole genome shotgun (WGS) entry which is preliminary data.</text>
</comment>
<evidence type="ECO:0000256" key="1">
    <source>
        <dbReference type="SAM" id="SignalP"/>
    </source>
</evidence>
<keyword evidence="1" id="KW-0732">Signal</keyword>
<sequence>MKKIVLFIMSMISFYITAQPFTLSSTDLSEHGFSKQYILNSFGCDGENISPNLQWHHSPKETKSFVLTMYDPDAPTGSGWWHWVIANIPAIANHITHNAGDDILKLPNGAVAVRNDFGHVNYGGPCPPAGTNHRYIFTLYALDIETIDVNNTTSAALIGYISYHHMLDKATLVYHYQR</sequence>
<dbReference type="Gene3D" id="3.90.280.10">
    <property type="entry name" value="PEBP-like"/>
    <property type="match status" value="1"/>
</dbReference>
<accession>A0ABP9N1T5</accession>
<evidence type="ECO:0000313" key="3">
    <source>
        <dbReference type="Proteomes" id="UP001500171"/>
    </source>
</evidence>
<gene>
    <name evidence="2" type="ORF">GCM10023211_06860</name>
</gene>
<dbReference type="PANTHER" id="PTHR30289">
    <property type="entry name" value="UNCHARACTERIZED PROTEIN YBCL-RELATED"/>
    <property type="match status" value="1"/>
</dbReference>
<proteinExistence type="predicted"/>
<dbReference type="EMBL" id="BAABHY010000001">
    <property type="protein sequence ID" value="GAA5106715.1"/>
    <property type="molecule type" value="Genomic_DNA"/>
</dbReference>